<keyword evidence="3 8" id="KW-0028">Amino-acid biosynthesis</keyword>
<dbReference type="NCBIfam" id="NF001373">
    <property type="entry name" value="PRK00278.1-6"/>
    <property type="match status" value="1"/>
</dbReference>
<keyword evidence="5 8" id="KW-0822">Tryptophan biosynthesis</keyword>
<comment type="pathway">
    <text evidence="2 8">Amino-acid biosynthesis; L-tryptophan biosynthesis; L-tryptophan from chorismate: step 4/5.</text>
</comment>
<evidence type="ECO:0000259" key="9">
    <source>
        <dbReference type="Pfam" id="PF00218"/>
    </source>
</evidence>
<evidence type="ECO:0000256" key="2">
    <source>
        <dbReference type="ARBA" id="ARBA00004696"/>
    </source>
</evidence>
<dbReference type="Gene3D" id="3.20.20.70">
    <property type="entry name" value="Aldolase class I"/>
    <property type="match status" value="1"/>
</dbReference>
<evidence type="ECO:0000256" key="7">
    <source>
        <dbReference type="ARBA" id="ARBA00023239"/>
    </source>
</evidence>
<dbReference type="AlphaFoldDB" id="A0A0X8HCA4"/>
<dbReference type="PROSITE" id="PS00614">
    <property type="entry name" value="IGPS"/>
    <property type="match status" value="1"/>
</dbReference>
<dbReference type="Pfam" id="PF00218">
    <property type="entry name" value="IGPS"/>
    <property type="match status" value="1"/>
</dbReference>
<keyword evidence="11" id="KW-1185">Reference proteome</keyword>
<feature type="domain" description="Indole-3-glycerol phosphate synthase" evidence="9">
    <location>
        <begin position="12"/>
        <end position="267"/>
    </location>
</feature>
<dbReference type="NCBIfam" id="NF001377">
    <property type="entry name" value="PRK00278.2-4"/>
    <property type="match status" value="1"/>
</dbReference>
<dbReference type="NCBIfam" id="NF001370">
    <property type="entry name" value="PRK00278.1-2"/>
    <property type="match status" value="1"/>
</dbReference>
<keyword evidence="7 8" id="KW-0456">Lyase</keyword>
<dbReference type="PANTHER" id="PTHR22854">
    <property type="entry name" value="TRYPTOPHAN BIOSYNTHESIS PROTEIN"/>
    <property type="match status" value="1"/>
</dbReference>
<dbReference type="SUPFAM" id="SSF51366">
    <property type="entry name" value="Ribulose-phoshate binding barrel"/>
    <property type="match status" value="1"/>
</dbReference>
<dbReference type="InterPro" id="IPR045186">
    <property type="entry name" value="Indole-3-glycerol_P_synth"/>
</dbReference>
<dbReference type="InterPro" id="IPR011060">
    <property type="entry name" value="RibuloseP-bd_barrel"/>
</dbReference>
<evidence type="ECO:0000313" key="10">
    <source>
        <dbReference type="EMBL" id="AMC99985.1"/>
    </source>
</evidence>
<dbReference type="Proteomes" id="UP000063387">
    <property type="component" value="Chromosome"/>
</dbReference>
<organism evidence="10 11">
    <name type="scientific">Halomonas chromatireducens</name>
    <dbReference type="NCBI Taxonomy" id="507626"/>
    <lineage>
        <taxon>Bacteria</taxon>
        <taxon>Pseudomonadati</taxon>
        <taxon>Pseudomonadota</taxon>
        <taxon>Gammaproteobacteria</taxon>
        <taxon>Oceanospirillales</taxon>
        <taxon>Halomonadaceae</taxon>
        <taxon>Halomonas</taxon>
    </lineage>
</organism>
<evidence type="ECO:0000256" key="8">
    <source>
        <dbReference type="HAMAP-Rule" id="MF_00134"/>
    </source>
</evidence>
<keyword evidence="6 8" id="KW-0057">Aromatic amino acid biosynthesis</keyword>
<dbReference type="CDD" id="cd00331">
    <property type="entry name" value="IGPS"/>
    <property type="match status" value="1"/>
</dbReference>
<keyword evidence="4 8" id="KW-0210">Decarboxylase</keyword>
<comment type="catalytic activity">
    <reaction evidence="1 8">
        <text>1-(2-carboxyphenylamino)-1-deoxy-D-ribulose 5-phosphate + H(+) = (1S,2R)-1-C-(indol-3-yl)glycerol 3-phosphate + CO2 + H2O</text>
        <dbReference type="Rhea" id="RHEA:23476"/>
        <dbReference type="ChEBI" id="CHEBI:15377"/>
        <dbReference type="ChEBI" id="CHEBI:15378"/>
        <dbReference type="ChEBI" id="CHEBI:16526"/>
        <dbReference type="ChEBI" id="CHEBI:58613"/>
        <dbReference type="ChEBI" id="CHEBI:58866"/>
        <dbReference type="EC" id="4.1.1.48"/>
    </reaction>
</comment>
<dbReference type="GO" id="GO:0004640">
    <property type="term" value="F:phosphoribosylanthranilate isomerase activity"/>
    <property type="evidence" value="ECO:0007669"/>
    <property type="project" value="TreeGrafter"/>
</dbReference>
<dbReference type="InterPro" id="IPR013785">
    <property type="entry name" value="Aldolase_TIM"/>
</dbReference>
<comment type="similarity">
    <text evidence="8">Belongs to the TrpC family.</text>
</comment>
<dbReference type="InterPro" id="IPR013798">
    <property type="entry name" value="Indole-3-glycerol_P_synth_dom"/>
</dbReference>
<sequence>MSPTQDAPPTILTRILARKDEEVAERQRAVPEAELLALAERQEAPRGFIAALTQNIDEGDPAVIAEIKKASPSRGVIREDFQPGEIARQYAVGGASCLSVLTDADFFQGHEDFLVEAREACDLPVIRKDFIIHGYQVSEARAIGADCILLIVAALDDVRMADLYQQAVLLGMDVLVEVHDVHELERALKLGIDLVGINNRNLHTFETRLETTLDMLGHIPAGVTVVTESGINTRSDMLRMREYDVNGFLVGEAFMREDDPGEALRRLFF</sequence>
<dbReference type="HAMAP" id="MF_00134_B">
    <property type="entry name" value="IGPS_B"/>
    <property type="match status" value="1"/>
</dbReference>
<proteinExistence type="inferred from homology"/>
<evidence type="ECO:0000256" key="4">
    <source>
        <dbReference type="ARBA" id="ARBA00022793"/>
    </source>
</evidence>
<accession>A0A0X8HCA4</accession>
<dbReference type="GO" id="GO:0004425">
    <property type="term" value="F:indole-3-glycerol-phosphate synthase activity"/>
    <property type="evidence" value="ECO:0007669"/>
    <property type="project" value="UniProtKB-UniRule"/>
</dbReference>
<dbReference type="PANTHER" id="PTHR22854:SF2">
    <property type="entry name" value="INDOLE-3-GLYCEROL-PHOSPHATE SYNTHASE"/>
    <property type="match status" value="1"/>
</dbReference>
<dbReference type="UniPathway" id="UPA00035">
    <property type="reaction ID" value="UER00043"/>
</dbReference>
<dbReference type="EMBL" id="CP014226">
    <property type="protein sequence ID" value="AMC99985.1"/>
    <property type="molecule type" value="Genomic_DNA"/>
</dbReference>
<dbReference type="PATRIC" id="fig|507626.3.peg.898"/>
<reference evidence="10 11" key="2">
    <citation type="submission" date="2016-02" db="EMBL/GenBank/DDBJ databases">
        <authorList>
            <person name="Wen L."/>
            <person name="He K."/>
            <person name="Yang H."/>
        </authorList>
    </citation>
    <scope>NUCLEOTIDE SEQUENCE [LARGE SCALE GENOMIC DNA]</scope>
    <source>
        <strain evidence="10 11">AGD 8-3</strain>
    </source>
</reference>
<dbReference type="STRING" id="507626.LOKO_00904"/>
<dbReference type="KEGG" id="hco:LOKO_00904"/>
<dbReference type="OrthoDB" id="9804217at2"/>
<protein>
    <recommendedName>
        <fullName evidence="8">Indole-3-glycerol phosphate synthase</fullName>
        <shortName evidence="8">IGPS</shortName>
        <ecNumber evidence="8">4.1.1.48</ecNumber>
    </recommendedName>
</protein>
<dbReference type="GO" id="GO:0000162">
    <property type="term" value="P:L-tryptophan biosynthetic process"/>
    <property type="evidence" value="ECO:0007669"/>
    <property type="project" value="UniProtKB-UniRule"/>
</dbReference>
<dbReference type="RefSeq" id="WP_066445603.1">
    <property type="nucleotide sequence ID" value="NZ_CP014226.1"/>
</dbReference>
<name>A0A0X8HCA4_9GAMM</name>
<dbReference type="InterPro" id="IPR001468">
    <property type="entry name" value="Indole-3-GlycerolPSynthase_CS"/>
</dbReference>
<reference evidence="10 11" key="1">
    <citation type="journal article" date="2016" name="Genome Announc.">
        <title>Draft Genome Sequence of 'Halomonas chromatireducens' Strain AGD 8-3, a Haloalkaliphilic Chromate- and Selenite-Reducing Gammaproteobacterium.</title>
        <authorList>
            <person name="Sharko F.S."/>
            <person name="Shapovalova A.A."/>
            <person name="Tsygankova S.V."/>
            <person name="Komova A.V."/>
            <person name="Boulygina E.S."/>
            <person name="Teslyuk A.B."/>
            <person name="Gotovtsev P.M."/>
            <person name="Namsaraev Z.B."/>
            <person name="Khijniak T.V."/>
            <person name="Nedoluzhko A.V."/>
            <person name="Vasilov R.G."/>
        </authorList>
    </citation>
    <scope>NUCLEOTIDE SEQUENCE [LARGE SCALE GENOMIC DNA]</scope>
    <source>
        <strain evidence="10 11">AGD 8-3</strain>
    </source>
</reference>
<evidence type="ECO:0000256" key="6">
    <source>
        <dbReference type="ARBA" id="ARBA00023141"/>
    </source>
</evidence>
<gene>
    <name evidence="8 10" type="primary">trpC</name>
    <name evidence="10" type="ORF">LOKO_00904</name>
</gene>
<evidence type="ECO:0000313" key="11">
    <source>
        <dbReference type="Proteomes" id="UP000063387"/>
    </source>
</evidence>
<dbReference type="FunFam" id="3.20.20.70:FF:000024">
    <property type="entry name" value="Indole-3-glycerol phosphate synthase"/>
    <property type="match status" value="1"/>
</dbReference>
<evidence type="ECO:0000256" key="5">
    <source>
        <dbReference type="ARBA" id="ARBA00022822"/>
    </source>
</evidence>
<evidence type="ECO:0000256" key="3">
    <source>
        <dbReference type="ARBA" id="ARBA00022605"/>
    </source>
</evidence>
<evidence type="ECO:0000256" key="1">
    <source>
        <dbReference type="ARBA" id="ARBA00001633"/>
    </source>
</evidence>
<dbReference type="EC" id="4.1.1.48" evidence="8"/>